<protein>
    <submittedName>
        <fullName evidence="1">Uncharacterized protein</fullName>
    </submittedName>
</protein>
<reference evidence="1 2" key="1">
    <citation type="journal article" date="2020" name="Cell">
        <title>Large-Scale Comparative Analyses of Tick Genomes Elucidate Their Genetic Diversity and Vector Capacities.</title>
        <authorList>
            <consortium name="Tick Genome and Microbiome Consortium (TIGMIC)"/>
            <person name="Jia N."/>
            <person name="Wang J."/>
            <person name="Shi W."/>
            <person name="Du L."/>
            <person name="Sun Y."/>
            <person name="Zhan W."/>
            <person name="Jiang J.F."/>
            <person name="Wang Q."/>
            <person name="Zhang B."/>
            <person name="Ji P."/>
            <person name="Bell-Sakyi L."/>
            <person name="Cui X.M."/>
            <person name="Yuan T.T."/>
            <person name="Jiang B.G."/>
            <person name="Yang W.F."/>
            <person name="Lam T.T."/>
            <person name="Chang Q.C."/>
            <person name="Ding S.J."/>
            <person name="Wang X.J."/>
            <person name="Zhu J.G."/>
            <person name="Ruan X.D."/>
            <person name="Zhao L."/>
            <person name="Wei J.T."/>
            <person name="Ye R.Z."/>
            <person name="Que T.C."/>
            <person name="Du C.H."/>
            <person name="Zhou Y.H."/>
            <person name="Cheng J.X."/>
            <person name="Dai P.F."/>
            <person name="Guo W.B."/>
            <person name="Han X.H."/>
            <person name="Huang E.J."/>
            <person name="Li L.F."/>
            <person name="Wei W."/>
            <person name="Gao Y.C."/>
            <person name="Liu J.Z."/>
            <person name="Shao H.Z."/>
            <person name="Wang X."/>
            <person name="Wang C.C."/>
            <person name="Yang T.C."/>
            <person name="Huo Q.B."/>
            <person name="Li W."/>
            <person name="Chen H.Y."/>
            <person name="Chen S.E."/>
            <person name="Zhou L.G."/>
            <person name="Ni X.B."/>
            <person name="Tian J.H."/>
            <person name="Sheng Y."/>
            <person name="Liu T."/>
            <person name="Pan Y.S."/>
            <person name="Xia L.Y."/>
            <person name="Li J."/>
            <person name="Zhao F."/>
            <person name="Cao W.C."/>
        </authorList>
    </citation>
    <scope>NUCLEOTIDE SEQUENCE [LARGE SCALE GENOMIC DNA]</scope>
    <source>
        <strain evidence="1">Iper-2018</strain>
    </source>
</reference>
<gene>
    <name evidence="1" type="ORF">HPB47_016279</name>
</gene>
<organism evidence="1 2">
    <name type="scientific">Ixodes persulcatus</name>
    <name type="common">Taiga tick</name>
    <dbReference type="NCBI Taxonomy" id="34615"/>
    <lineage>
        <taxon>Eukaryota</taxon>
        <taxon>Metazoa</taxon>
        <taxon>Ecdysozoa</taxon>
        <taxon>Arthropoda</taxon>
        <taxon>Chelicerata</taxon>
        <taxon>Arachnida</taxon>
        <taxon>Acari</taxon>
        <taxon>Parasitiformes</taxon>
        <taxon>Ixodida</taxon>
        <taxon>Ixodoidea</taxon>
        <taxon>Ixodidae</taxon>
        <taxon>Ixodinae</taxon>
        <taxon>Ixodes</taxon>
    </lineage>
</organism>
<sequence>MSRQQSSLVRKAQTNSLPSHHIFHHIYKRPDSPTCPKCGEYPSIPHTYWSCNPPILPPTLSHIMSWEEWLVPPTGTDIPTALDALINHSGPLAEFIRETWAGRAVRTRT</sequence>
<proteinExistence type="predicted"/>
<comment type="caution">
    <text evidence="1">The sequence shown here is derived from an EMBL/GenBank/DDBJ whole genome shotgun (WGS) entry which is preliminary data.</text>
</comment>
<evidence type="ECO:0000313" key="1">
    <source>
        <dbReference type="EMBL" id="KAG0445360.1"/>
    </source>
</evidence>
<name>A0AC60R091_IXOPE</name>
<evidence type="ECO:0000313" key="2">
    <source>
        <dbReference type="Proteomes" id="UP000805193"/>
    </source>
</evidence>
<dbReference type="Proteomes" id="UP000805193">
    <property type="component" value="Unassembled WGS sequence"/>
</dbReference>
<dbReference type="EMBL" id="JABSTQ010000498">
    <property type="protein sequence ID" value="KAG0445360.1"/>
    <property type="molecule type" value="Genomic_DNA"/>
</dbReference>
<keyword evidence="2" id="KW-1185">Reference proteome</keyword>
<accession>A0AC60R091</accession>